<dbReference type="Proteomes" id="UP000828328">
    <property type="component" value="Segment"/>
</dbReference>
<proteinExistence type="predicted"/>
<evidence type="ECO:0000313" key="2">
    <source>
        <dbReference type="EMBL" id="QQO38619.1"/>
    </source>
</evidence>
<gene>
    <name evidence="2" type="ORF">BCPST_001</name>
</gene>
<evidence type="ECO:0000313" key="3">
    <source>
        <dbReference type="Proteomes" id="UP000828328"/>
    </source>
</evidence>
<organism evidence="2 3">
    <name type="scientific">Bacillus phage BCPST</name>
    <dbReference type="NCBI Taxonomy" id="2801506"/>
    <lineage>
        <taxon>Viruses</taxon>
        <taxon>Duplodnaviria</taxon>
        <taxon>Heunggongvirae</taxon>
        <taxon>Uroviricota</taxon>
        <taxon>Caudoviricetes</taxon>
        <taxon>Sejongvirinae</taxon>
        <taxon>Yihwangvirus</taxon>
        <taxon>Yihwangvirus BCPST</taxon>
    </lineage>
</organism>
<protein>
    <submittedName>
        <fullName evidence="2">Uncharacterized protein</fullName>
    </submittedName>
</protein>
<name>A0AAE7PCZ7_9CAUD</name>
<evidence type="ECO:0000256" key="1">
    <source>
        <dbReference type="SAM" id="Phobius"/>
    </source>
</evidence>
<keyword evidence="1" id="KW-0472">Membrane</keyword>
<keyword evidence="3" id="KW-1185">Reference proteome</keyword>
<keyword evidence="1" id="KW-1133">Transmembrane helix</keyword>
<reference evidence="2" key="1">
    <citation type="submission" date="2020-12" db="EMBL/GenBank/DDBJ databases">
        <authorList>
            <person name="Youbin C."/>
            <person name="Kawngpyo K."/>
        </authorList>
    </citation>
    <scope>NUCLEOTIDE SEQUENCE</scope>
</reference>
<sequence length="38" mass="4575">MYLYMHSLYMSFYMGCCICMLIYDCIYSALCNVYVYSV</sequence>
<feature type="transmembrane region" description="Helical" evidence="1">
    <location>
        <begin position="12"/>
        <end position="36"/>
    </location>
</feature>
<keyword evidence="1" id="KW-0812">Transmembrane</keyword>
<dbReference type="EMBL" id="MW392802">
    <property type="protein sequence ID" value="QQO38619.1"/>
    <property type="molecule type" value="Genomic_DNA"/>
</dbReference>
<accession>A0AAE7PCZ7</accession>